<evidence type="ECO:0000313" key="8">
    <source>
        <dbReference type="EMBL" id="SFK54275.1"/>
    </source>
</evidence>
<evidence type="ECO:0000256" key="3">
    <source>
        <dbReference type="ARBA" id="ARBA00022692"/>
    </source>
</evidence>
<name>A0A0F7HKN2_9STAP</name>
<sequence>MAEIKQEPISKTKLNYIRRERTKEMRQQMVSFGLMIFLTFVAFGLVAMDMDPSFVIPIVIGMAFLQVILQFYYFMHMKDKGHEYIKLMMLTGMFFALAFVTTFIYIVWIGAPIQ</sequence>
<reference evidence="9" key="2">
    <citation type="submission" date="2015-04" db="EMBL/GenBank/DDBJ databases">
        <title>Complete genome sequence of Salinicoccus halodurans strain H3B36, isolated from the Qaidam basin of China.</title>
        <authorList>
            <person name="Ma Y."/>
            <person name="Jiang K."/>
            <person name="Xue Y."/>
        </authorList>
    </citation>
    <scope>NUCLEOTIDE SEQUENCE [LARGE SCALE GENOMIC DNA]</scope>
    <source>
        <strain evidence="9">H3B36</strain>
    </source>
</reference>
<evidence type="ECO:0000256" key="6">
    <source>
        <dbReference type="SAM" id="Phobius"/>
    </source>
</evidence>
<dbReference type="Proteomes" id="UP000034029">
    <property type="component" value="Chromosome"/>
</dbReference>
<reference evidence="8 10" key="3">
    <citation type="submission" date="2016-10" db="EMBL/GenBank/DDBJ databases">
        <authorList>
            <person name="Varghese N."/>
            <person name="Submissions S."/>
        </authorList>
    </citation>
    <scope>NUCLEOTIDE SEQUENCE [LARGE SCALE GENOMIC DNA]</scope>
    <source>
        <strain evidence="8 10">CGMCC 1.6501</strain>
    </source>
</reference>
<gene>
    <name evidence="7" type="ORF">AAT16_05315</name>
    <name evidence="8" type="ORF">SAMN05216235_0302</name>
</gene>
<dbReference type="InterPro" id="IPR005171">
    <property type="entry name" value="Cyt_c_oxidase_su4_prok"/>
</dbReference>
<keyword evidence="5 6" id="KW-0472">Membrane</keyword>
<evidence type="ECO:0000313" key="9">
    <source>
        <dbReference type="Proteomes" id="UP000034029"/>
    </source>
</evidence>
<feature type="transmembrane region" description="Helical" evidence="6">
    <location>
        <begin position="29"/>
        <end position="48"/>
    </location>
</feature>
<dbReference type="AlphaFoldDB" id="A0A0F7HKN2"/>
<reference evidence="7 9" key="1">
    <citation type="journal article" date="2015" name="Int. J. Syst. Evol. Microbiol.">
        <title>Complete genome sequence of Salinicoccus halodurans H3B36, isolated from the Qaidam Basin in China.</title>
        <authorList>
            <person name="Jiang K."/>
            <person name="Xue Y."/>
            <person name="Ma Y."/>
        </authorList>
    </citation>
    <scope>NUCLEOTIDE SEQUENCE [LARGE SCALE GENOMIC DNA]</scope>
    <source>
        <strain evidence="7 9">H3B36</strain>
    </source>
</reference>
<protein>
    <submittedName>
        <fullName evidence="7">Cytochrome B6</fullName>
    </submittedName>
    <submittedName>
        <fullName evidence="8">Cytochrome c oxidase subunit 4</fullName>
    </submittedName>
</protein>
<keyword evidence="3 6" id="KW-0812">Transmembrane</keyword>
<keyword evidence="4 6" id="KW-1133">Transmembrane helix</keyword>
<comment type="subcellular location">
    <subcellularLocation>
        <location evidence="1">Cell membrane</location>
        <topology evidence="1">Multi-pass membrane protein</topology>
    </subcellularLocation>
</comment>
<feature type="transmembrane region" description="Helical" evidence="6">
    <location>
        <begin position="54"/>
        <end position="75"/>
    </location>
</feature>
<dbReference type="Proteomes" id="UP000183090">
    <property type="component" value="Unassembled WGS sequence"/>
</dbReference>
<evidence type="ECO:0000256" key="2">
    <source>
        <dbReference type="ARBA" id="ARBA00022475"/>
    </source>
</evidence>
<dbReference type="Pfam" id="PF03626">
    <property type="entry name" value="COX4_pro"/>
    <property type="match status" value="1"/>
</dbReference>
<evidence type="ECO:0000256" key="5">
    <source>
        <dbReference type="ARBA" id="ARBA00023136"/>
    </source>
</evidence>
<evidence type="ECO:0000256" key="4">
    <source>
        <dbReference type="ARBA" id="ARBA00022989"/>
    </source>
</evidence>
<dbReference type="EMBL" id="FOTB01000001">
    <property type="protein sequence ID" value="SFK54275.1"/>
    <property type="molecule type" value="Genomic_DNA"/>
</dbReference>
<dbReference type="EMBL" id="CP011366">
    <property type="protein sequence ID" value="AKG73686.1"/>
    <property type="molecule type" value="Genomic_DNA"/>
</dbReference>
<dbReference type="KEGG" id="shv:AAT16_05315"/>
<proteinExistence type="predicted"/>
<keyword evidence="2" id="KW-1003">Cell membrane</keyword>
<evidence type="ECO:0000313" key="7">
    <source>
        <dbReference type="EMBL" id="AKG73686.1"/>
    </source>
</evidence>
<keyword evidence="9" id="KW-1185">Reference proteome</keyword>
<dbReference type="GO" id="GO:0005886">
    <property type="term" value="C:plasma membrane"/>
    <property type="evidence" value="ECO:0007669"/>
    <property type="project" value="UniProtKB-SubCell"/>
</dbReference>
<feature type="transmembrane region" description="Helical" evidence="6">
    <location>
        <begin position="87"/>
        <end position="111"/>
    </location>
</feature>
<organism evidence="8 10">
    <name type="scientific">Salinicoccus halodurans</name>
    <dbReference type="NCBI Taxonomy" id="407035"/>
    <lineage>
        <taxon>Bacteria</taxon>
        <taxon>Bacillati</taxon>
        <taxon>Bacillota</taxon>
        <taxon>Bacilli</taxon>
        <taxon>Bacillales</taxon>
        <taxon>Staphylococcaceae</taxon>
        <taxon>Salinicoccus</taxon>
    </lineage>
</organism>
<accession>A0A0F7HKN2</accession>
<evidence type="ECO:0000256" key="1">
    <source>
        <dbReference type="ARBA" id="ARBA00004651"/>
    </source>
</evidence>
<dbReference type="OrthoDB" id="2989516at2"/>
<evidence type="ECO:0000313" key="10">
    <source>
        <dbReference type="Proteomes" id="UP000183090"/>
    </source>
</evidence>
<dbReference type="RefSeq" id="WP_046789875.1">
    <property type="nucleotide sequence ID" value="NZ_CP011366.1"/>
</dbReference>